<proteinExistence type="predicted"/>
<protein>
    <submittedName>
        <fullName evidence="1">Uncharacterized protein</fullName>
    </submittedName>
</protein>
<evidence type="ECO:0000313" key="1">
    <source>
        <dbReference type="EMBL" id="GAA0750845.1"/>
    </source>
</evidence>
<dbReference type="Proteomes" id="UP001500279">
    <property type="component" value="Unassembled WGS sequence"/>
</dbReference>
<dbReference type="EMBL" id="BAAAEW010000013">
    <property type="protein sequence ID" value="GAA0750845.1"/>
    <property type="molecule type" value="Genomic_DNA"/>
</dbReference>
<comment type="caution">
    <text evidence="1">The sequence shown here is derived from an EMBL/GenBank/DDBJ whole genome shotgun (WGS) entry which is preliminary data.</text>
</comment>
<organism evidence="1 2">
    <name type="scientific">Ideonella azotifigens</name>
    <dbReference type="NCBI Taxonomy" id="513160"/>
    <lineage>
        <taxon>Bacteria</taxon>
        <taxon>Pseudomonadati</taxon>
        <taxon>Pseudomonadota</taxon>
        <taxon>Betaproteobacteria</taxon>
        <taxon>Burkholderiales</taxon>
        <taxon>Sphaerotilaceae</taxon>
        <taxon>Ideonella</taxon>
    </lineage>
</organism>
<evidence type="ECO:0000313" key="2">
    <source>
        <dbReference type="Proteomes" id="UP001500279"/>
    </source>
</evidence>
<gene>
    <name evidence="1" type="ORF">GCM10009107_23040</name>
</gene>
<accession>A0ABN1K0J7</accession>
<keyword evidence="2" id="KW-1185">Reference proteome</keyword>
<reference evidence="1 2" key="1">
    <citation type="journal article" date="2019" name="Int. J. Syst. Evol. Microbiol.">
        <title>The Global Catalogue of Microorganisms (GCM) 10K type strain sequencing project: providing services to taxonomists for standard genome sequencing and annotation.</title>
        <authorList>
            <consortium name="The Broad Institute Genomics Platform"/>
            <consortium name="The Broad Institute Genome Sequencing Center for Infectious Disease"/>
            <person name="Wu L."/>
            <person name="Ma J."/>
        </authorList>
    </citation>
    <scope>NUCLEOTIDE SEQUENCE [LARGE SCALE GENOMIC DNA]</scope>
    <source>
        <strain evidence="1 2">JCM 15503</strain>
    </source>
</reference>
<name>A0ABN1K0J7_9BURK</name>
<sequence length="136" mass="14331">MDGASPSPFALSLSKGRGVDQVGRAPLPHPTRLVQGLSGLRALMQGAVAESQARVDVPPSLQPSNAATAEATAQIAAAAPVALPPVPAFTPAPTPRPWPELDAVSEDMLVDRLVDRLQERWREHALRQFGFTGGLL</sequence>